<dbReference type="OrthoDB" id="10266500at2759"/>
<comment type="caution">
    <text evidence="1">The sequence shown here is derived from an EMBL/GenBank/DDBJ whole genome shotgun (WGS) entry which is preliminary data.</text>
</comment>
<keyword evidence="2" id="KW-1185">Reference proteome</keyword>
<feature type="non-terminal residue" evidence="1">
    <location>
        <position position="50"/>
    </location>
</feature>
<reference evidence="1" key="1">
    <citation type="submission" date="2021-02" db="EMBL/GenBank/DDBJ databases">
        <title>First Annotated Genome of the Yellow-green Alga Tribonema minus.</title>
        <authorList>
            <person name="Mahan K.M."/>
        </authorList>
    </citation>
    <scope>NUCLEOTIDE SEQUENCE</scope>
    <source>
        <strain evidence="1">UTEX B ZZ1240</strain>
    </source>
</reference>
<protein>
    <submittedName>
        <fullName evidence="1">Uncharacterized protein</fullName>
    </submittedName>
</protein>
<name>A0A835ZFX1_9STRA</name>
<feature type="non-terminal residue" evidence="1">
    <location>
        <position position="1"/>
    </location>
</feature>
<gene>
    <name evidence="1" type="ORF">JKP88DRAFT_132353</name>
</gene>
<accession>A0A835ZFX1</accession>
<evidence type="ECO:0000313" key="2">
    <source>
        <dbReference type="Proteomes" id="UP000664859"/>
    </source>
</evidence>
<dbReference type="EMBL" id="JAFCMP010000074">
    <property type="protein sequence ID" value="KAG5188223.1"/>
    <property type="molecule type" value="Genomic_DNA"/>
</dbReference>
<sequence>NVCRFAAEGGQLEGLQWLRRTGSTWNSFTCSAAAEQGHLEVLQWARANGC</sequence>
<dbReference type="Proteomes" id="UP000664859">
    <property type="component" value="Unassembled WGS sequence"/>
</dbReference>
<dbReference type="AlphaFoldDB" id="A0A835ZFX1"/>
<proteinExistence type="predicted"/>
<dbReference type="SUPFAM" id="SSF140860">
    <property type="entry name" value="Pseudo ankyrin repeat-like"/>
    <property type="match status" value="1"/>
</dbReference>
<organism evidence="1 2">
    <name type="scientific">Tribonema minus</name>
    <dbReference type="NCBI Taxonomy" id="303371"/>
    <lineage>
        <taxon>Eukaryota</taxon>
        <taxon>Sar</taxon>
        <taxon>Stramenopiles</taxon>
        <taxon>Ochrophyta</taxon>
        <taxon>PX clade</taxon>
        <taxon>Xanthophyceae</taxon>
        <taxon>Tribonematales</taxon>
        <taxon>Tribonemataceae</taxon>
        <taxon>Tribonema</taxon>
    </lineage>
</organism>
<evidence type="ECO:0000313" key="1">
    <source>
        <dbReference type="EMBL" id="KAG5188223.1"/>
    </source>
</evidence>